<evidence type="ECO:0000313" key="2">
    <source>
        <dbReference type="Proteomes" id="UP000192288"/>
    </source>
</evidence>
<protein>
    <submittedName>
        <fullName evidence="1">Uncharacterized protein</fullName>
    </submittedName>
</protein>
<dbReference type="EMBL" id="MPLS01000040">
    <property type="protein sequence ID" value="ORI97172.1"/>
    <property type="molecule type" value="Genomic_DNA"/>
</dbReference>
<comment type="caution">
    <text evidence="1">The sequence shown here is derived from an EMBL/GenBank/DDBJ whole genome shotgun (WGS) entry which is preliminary data.</text>
</comment>
<dbReference type="STRING" id="33968.BMS77_09045"/>
<reference evidence="1 2" key="1">
    <citation type="journal article" date="2017" name="Front. Microbiol.">
        <title>Genomic Characterization of Dairy Associated Leuconostoc Species and Diversity of Leuconostocs in Undefined Mixed Mesophilic Starter Cultures.</title>
        <authorList>
            <person name="Frantzen C.A."/>
            <person name="Kot W."/>
            <person name="Pedersen T.B."/>
            <person name="Ardo Y.M."/>
            <person name="Broadbent J.R."/>
            <person name="Neve H."/>
            <person name="Hansen L.H."/>
            <person name="Dal Bello F."/>
            <person name="Ostlie H.M."/>
            <person name="Kleppen H.P."/>
            <person name="Vogensen F.K."/>
            <person name="Holo H."/>
        </authorList>
    </citation>
    <scope>NUCLEOTIDE SEQUENCE [LARGE SCALE GENOMIC DNA]</scope>
    <source>
        <strain evidence="1 2">LMGCF08</strain>
    </source>
</reference>
<dbReference type="RefSeq" id="WP_080519533.1">
    <property type="nucleotide sequence ID" value="NZ_MPLS01000040.1"/>
</dbReference>
<sequence>MEKEPELVIQAKDSKREYALKPIFIAGEHHAKVKELSQQTGLTMGDLTETLLDFALEHLKVKPSKDGTKPE</sequence>
<proteinExistence type="predicted"/>
<accession>A0A1X0VBQ5</accession>
<evidence type="ECO:0000313" key="1">
    <source>
        <dbReference type="EMBL" id="ORI97172.1"/>
    </source>
</evidence>
<organism evidence="1 2">
    <name type="scientific">Leuconostoc pseudomesenteroides</name>
    <dbReference type="NCBI Taxonomy" id="33968"/>
    <lineage>
        <taxon>Bacteria</taxon>
        <taxon>Bacillati</taxon>
        <taxon>Bacillota</taxon>
        <taxon>Bacilli</taxon>
        <taxon>Lactobacillales</taxon>
        <taxon>Lactobacillaceae</taxon>
        <taxon>Leuconostoc</taxon>
    </lineage>
</organism>
<dbReference type="Proteomes" id="UP000192288">
    <property type="component" value="Unassembled WGS sequence"/>
</dbReference>
<name>A0A1X0VBQ5_LEUPS</name>
<dbReference type="AlphaFoldDB" id="A0A1X0VBQ5"/>
<gene>
    <name evidence="1" type="ORF">BMR96_08625</name>
</gene>